<feature type="transmembrane region" description="Helical" evidence="7">
    <location>
        <begin position="257"/>
        <end position="279"/>
    </location>
</feature>
<dbReference type="RefSeq" id="WP_425585853.1">
    <property type="nucleotide sequence ID" value="NZ_BAAASG010000028.1"/>
</dbReference>
<gene>
    <name evidence="9" type="ORF">GCM10010276_83850</name>
</gene>
<comment type="caution">
    <text evidence="9">The sequence shown here is derived from an EMBL/GenBank/DDBJ whole genome shotgun (WGS) entry which is preliminary data.</text>
</comment>
<dbReference type="Pfam" id="PF19053">
    <property type="entry name" value="EccD"/>
    <property type="match status" value="1"/>
</dbReference>
<name>A0ABN3NG83_STRLO</name>
<protein>
    <recommendedName>
        <fullName evidence="8">EccD-like transmembrane domain-containing protein</fullName>
    </recommendedName>
</protein>
<evidence type="ECO:0000313" key="9">
    <source>
        <dbReference type="EMBL" id="GAA2520648.1"/>
    </source>
</evidence>
<organism evidence="9 10">
    <name type="scientific">Streptomyces longisporus</name>
    <dbReference type="NCBI Taxonomy" id="1948"/>
    <lineage>
        <taxon>Bacteria</taxon>
        <taxon>Bacillati</taxon>
        <taxon>Actinomycetota</taxon>
        <taxon>Actinomycetes</taxon>
        <taxon>Kitasatosporales</taxon>
        <taxon>Streptomycetaceae</taxon>
        <taxon>Streptomyces</taxon>
    </lineage>
</organism>
<dbReference type="Proteomes" id="UP001501777">
    <property type="component" value="Unassembled WGS sequence"/>
</dbReference>
<dbReference type="Pfam" id="PF08817">
    <property type="entry name" value="YukD"/>
    <property type="match status" value="1"/>
</dbReference>
<accession>A0ABN3NG83</accession>
<dbReference type="NCBIfam" id="TIGR03920">
    <property type="entry name" value="T7SS_EccD"/>
    <property type="match status" value="1"/>
</dbReference>
<feature type="transmembrane region" description="Helical" evidence="7">
    <location>
        <begin position="311"/>
        <end position="330"/>
    </location>
</feature>
<evidence type="ECO:0000256" key="1">
    <source>
        <dbReference type="ARBA" id="ARBA00004651"/>
    </source>
</evidence>
<keyword evidence="10" id="KW-1185">Reference proteome</keyword>
<evidence type="ECO:0000256" key="5">
    <source>
        <dbReference type="ARBA" id="ARBA00022989"/>
    </source>
</evidence>
<keyword evidence="5 7" id="KW-1133">Transmembrane helix</keyword>
<reference evidence="9 10" key="1">
    <citation type="journal article" date="2019" name="Int. J. Syst. Evol. Microbiol.">
        <title>The Global Catalogue of Microorganisms (GCM) 10K type strain sequencing project: providing services to taxonomists for standard genome sequencing and annotation.</title>
        <authorList>
            <consortium name="The Broad Institute Genomics Platform"/>
            <consortium name="The Broad Institute Genome Sequencing Center for Infectious Disease"/>
            <person name="Wu L."/>
            <person name="Ma J."/>
        </authorList>
    </citation>
    <scope>NUCLEOTIDE SEQUENCE [LARGE SCALE GENOMIC DNA]</scope>
    <source>
        <strain evidence="9 10">JCM 4395</strain>
    </source>
</reference>
<evidence type="ECO:0000256" key="7">
    <source>
        <dbReference type="SAM" id="Phobius"/>
    </source>
</evidence>
<feature type="transmembrane region" description="Helical" evidence="7">
    <location>
        <begin position="175"/>
        <end position="195"/>
    </location>
</feature>
<keyword evidence="6 7" id="KW-0472">Membrane</keyword>
<evidence type="ECO:0000259" key="8">
    <source>
        <dbReference type="Pfam" id="PF19053"/>
    </source>
</evidence>
<keyword evidence="4 7" id="KW-0812">Transmembrane</keyword>
<feature type="transmembrane region" description="Helical" evidence="7">
    <location>
        <begin position="231"/>
        <end position="251"/>
    </location>
</feature>
<feature type="transmembrane region" description="Helical" evidence="7">
    <location>
        <begin position="145"/>
        <end position="168"/>
    </location>
</feature>
<feature type="transmembrane region" description="Helical" evidence="7">
    <location>
        <begin position="201"/>
        <end position="224"/>
    </location>
</feature>
<dbReference type="InterPro" id="IPR006707">
    <property type="entry name" value="T7SS_EccD"/>
</dbReference>
<evidence type="ECO:0000313" key="10">
    <source>
        <dbReference type="Proteomes" id="UP001501777"/>
    </source>
</evidence>
<dbReference type="Gene3D" id="3.10.20.90">
    <property type="entry name" value="Phosphatidylinositol 3-kinase Catalytic Subunit, Chain A, domain 1"/>
    <property type="match status" value="1"/>
</dbReference>
<evidence type="ECO:0000256" key="4">
    <source>
        <dbReference type="ARBA" id="ARBA00022692"/>
    </source>
</evidence>
<evidence type="ECO:0000256" key="6">
    <source>
        <dbReference type="ARBA" id="ARBA00023136"/>
    </source>
</evidence>
<sequence length="449" mass="45837">MISTGASSRAGLALSRVTLVGERRRVDLVLPSQEPIGRLLPEVMRLLDDRIGTRPQTRHLVAADGSVLDPDATLESAAVADGAVLRLVRVEDAPSAPVVHDVTDEAADDLDIRAWRWRPAARRVVAGSATVGWALAASFLARQAFAAQTVGAVLLVIAALAAAAGAAFGRAGLRGLAGTLLVTGGALGVFGVWSLADAQDWSGAVRLAGVAGTVAVSLLLLGWCSPLGRGGVFGAAAILGSGLCWEGALAFQPAGRAAALLAVVSVVVLGLLPRLALMASGLSGLDDRRSGGASVSRYQVSTALAATHRGLALATIVTALSAAVAGALVLRTTTVWTVLLALAVTLVLALRARAYPLVPEVVALLVAAAVVAVRLAWVWLERSGAVGPLAALVVLAVVPLAVLVVQPPEHVRVRLRRFGDVLESVGVIALFPLVIGAFGVYGRLLGTFA</sequence>
<comment type="subcellular location">
    <subcellularLocation>
        <location evidence="1">Cell membrane</location>
        <topology evidence="1">Multi-pass membrane protein</topology>
    </subcellularLocation>
</comment>
<comment type="similarity">
    <text evidence="2">Belongs to the EccD/Snm4 family.</text>
</comment>
<feature type="transmembrane region" description="Helical" evidence="7">
    <location>
        <begin position="425"/>
        <end position="444"/>
    </location>
</feature>
<feature type="transmembrane region" description="Helical" evidence="7">
    <location>
        <begin position="361"/>
        <end position="380"/>
    </location>
</feature>
<proteinExistence type="inferred from homology"/>
<dbReference type="InterPro" id="IPR044049">
    <property type="entry name" value="EccD_transm"/>
</dbReference>
<feature type="domain" description="EccD-like transmembrane" evidence="8">
    <location>
        <begin position="122"/>
        <end position="445"/>
    </location>
</feature>
<dbReference type="EMBL" id="BAAASG010000028">
    <property type="protein sequence ID" value="GAA2520648.1"/>
    <property type="molecule type" value="Genomic_DNA"/>
</dbReference>
<feature type="transmembrane region" description="Helical" evidence="7">
    <location>
        <begin position="120"/>
        <end position="139"/>
    </location>
</feature>
<feature type="transmembrane region" description="Helical" evidence="7">
    <location>
        <begin position="386"/>
        <end position="405"/>
    </location>
</feature>
<evidence type="ECO:0000256" key="2">
    <source>
        <dbReference type="ARBA" id="ARBA00006162"/>
    </source>
</evidence>
<dbReference type="InterPro" id="IPR024962">
    <property type="entry name" value="YukD-like"/>
</dbReference>
<keyword evidence="3" id="KW-1003">Cell membrane</keyword>
<evidence type="ECO:0000256" key="3">
    <source>
        <dbReference type="ARBA" id="ARBA00022475"/>
    </source>
</evidence>
<feature type="transmembrane region" description="Helical" evidence="7">
    <location>
        <begin position="336"/>
        <end position="354"/>
    </location>
</feature>